<evidence type="ECO:0000313" key="3">
    <source>
        <dbReference type="Proteomes" id="UP001566331"/>
    </source>
</evidence>
<sequence length="233" mass="24979">MTIRTRAVAPLFALGLLAAGHAHAEVSGSVTLTSDYLFRGLTQTNEEPALQGGIDYTHDSGFYAGAWGSSISWLSDSDPDVSSQVEIDLYLGYGGEFGDSGLGYDVGAIYYWYPGDYPPGFTDPDTTELYVGLSYGIFGTKYSYAVTDLFGLPDSDGSGNLDVTADWEFVPSWTLNAAVGKQWVSGYDGADYAFWKLGVSKGFDNGFEIAAALNDNDLIGPDETFTLAVTKSF</sequence>
<comment type="caution">
    <text evidence="2">The sequence shown here is derived from an EMBL/GenBank/DDBJ whole genome shotgun (WGS) entry which is preliminary data.</text>
</comment>
<dbReference type="Pfam" id="PF09694">
    <property type="entry name" value="Gcw_chp"/>
    <property type="match status" value="1"/>
</dbReference>
<accession>A0ABV4HR44</accession>
<organism evidence="2 3">
    <name type="scientific">Luteimonas salinilitoris</name>
    <dbReference type="NCBI Taxonomy" id="3237697"/>
    <lineage>
        <taxon>Bacteria</taxon>
        <taxon>Pseudomonadati</taxon>
        <taxon>Pseudomonadota</taxon>
        <taxon>Gammaproteobacteria</taxon>
        <taxon>Lysobacterales</taxon>
        <taxon>Lysobacteraceae</taxon>
        <taxon>Luteimonas</taxon>
    </lineage>
</organism>
<gene>
    <name evidence="2" type="ORF">AB6713_11440</name>
</gene>
<evidence type="ECO:0000256" key="1">
    <source>
        <dbReference type="SAM" id="SignalP"/>
    </source>
</evidence>
<dbReference type="EMBL" id="JBFWIC010000014">
    <property type="protein sequence ID" value="MEZ0475224.1"/>
    <property type="molecule type" value="Genomic_DNA"/>
</dbReference>
<dbReference type="Proteomes" id="UP001566331">
    <property type="component" value="Unassembled WGS sequence"/>
</dbReference>
<protein>
    <submittedName>
        <fullName evidence="2">TorF family putative porin</fullName>
    </submittedName>
</protein>
<evidence type="ECO:0000313" key="2">
    <source>
        <dbReference type="EMBL" id="MEZ0475224.1"/>
    </source>
</evidence>
<feature type="chain" id="PRO_5046633019" evidence="1">
    <location>
        <begin position="25"/>
        <end position="233"/>
    </location>
</feature>
<name>A0ABV4HR44_9GAMM</name>
<keyword evidence="1" id="KW-0732">Signal</keyword>
<feature type="signal peptide" evidence="1">
    <location>
        <begin position="1"/>
        <end position="24"/>
    </location>
</feature>
<dbReference type="InterPro" id="IPR010239">
    <property type="entry name" value="CHP02001"/>
</dbReference>
<proteinExistence type="predicted"/>
<reference evidence="2 3" key="1">
    <citation type="submission" date="2024-07" db="EMBL/GenBank/DDBJ databases">
        <title>Luteimonas salilacus sp. nov., isolated from the shore soil of Salt Lake in Tibet of China.</title>
        <authorList>
            <person name="Zhang X."/>
            <person name="Li A."/>
        </authorList>
    </citation>
    <scope>NUCLEOTIDE SEQUENCE [LARGE SCALE GENOMIC DNA]</scope>
    <source>
        <strain evidence="2 3">B3-2-R+30</strain>
    </source>
</reference>
<keyword evidence="3" id="KW-1185">Reference proteome</keyword>
<dbReference type="NCBIfam" id="TIGR02001">
    <property type="entry name" value="gcw_chp"/>
    <property type="match status" value="1"/>
</dbReference>
<dbReference type="RefSeq" id="WP_370564660.1">
    <property type="nucleotide sequence ID" value="NZ_JBFWIB010000009.1"/>
</dbReference>